<evidence type="ECO:0000256" key="7">
    <source>
        <dbReference type="ARBA" id="ARBA00023014"/>
    </source>
</evidence>
<dbReference type="Gene3D" id="1.10.1670.10">
    <property type="entry name" value="Helix-hairpin-Helix base-excision DNA repair enzymes (C-terminal)"/>
    <property type="match status" value="1"/>
</dbReference>
<evidence type="ECO:0000256" key="8">
    <source>
        <dbReference type="ARBA" id="ARBA00023125"/>
    </source>
</evidence>
<dbReference type="InterPro" id="IPR023170">
    <property type="entry name" value="HhH_base_excis_C"/>
</dbReference>
<keyword evidence="14" id="KW-0540">Nuclease</keyword>
<evidence type="ECO:0000256" key="11">
    <source>
        <dbReference type="ARBA" id="ARBA00023295"/>
    </source>
</evidence>
<keyword evidence="3 12" id="KW-0479">Metal-binding</keyword>
<dbReference type="PANTHER" id="PTHR10359">
    <property type="entry name" value="A/G-SPECIFIC ADENINE GLYCOSYLASE/ENDONUCLEASE III"/>
    <property type="match status" value="1"/>
</dbReference>
<keyword evidence="5 12" id="KW-0378">Hydrolase</keyword>
<evidence type="ECO:0000256" key="12">
    <source>
        <dbReference type="HAMAP-Rule" id="MF_00942"/>
    </source>
</evidence>
<keyword evidence="7 12" id="KW-0411">Iron-sulfur</keyword>
<evidence type="ECO:0000313" key="15">
    <source>
        <dbReference type="Proteomes" id="UP000273405"/>
    </source>
</evidence>
<dbReference type="FunFam" id="1.10.1670.10:FF:000001">
    <property type="entry name" value="Endonuclease III"/>
    <property type="match status" value="1"/>
</dbReference>
<dbReference type="EMBL" id="RAWG01000035">
    <property type="protein sequence ID" value="RKH45450.1"/>
    <property type="molecule type" value="Genomic_DNA"/>
</dbReference>
<dbReference type="Pfam" id="PF10576">
    <property type="entry name" value="EndIII_4Fe-2S"/>
    <property type="match status" value="1"/>
</dbReference>
<dbReference type="Proteomes" id="UP000273405">
    <property type="component" value="Unassembled WGS sequence"/>
</dbReference>
<dbReference type="PROSITE" id="PS00764">
    <property type="entry name" value="ENDONUCLEASE_III_1"/>
    <property type="match status" value="1"/>
</dbReference>
<keyword evidence="9 12" id="KW-0234">DNA repair</keyword>
<comment type="similarity">
    <text evidence="1 12">Belongs to the Nth/MutY family.</text>
</comment>
<evidence type="ECO:0000259" key="13">
    <source>
        <dbReference type="SMART" id="SM00478"/>
    </source>
</evidence>
<feature type="domain" description="HhH-GPD" evidence="13">
    <location>
        <begin position="39"/>
        <end position="187"/>
    </location>
</feature>
<feature type="binding site" evidence="12">
    <location>
        <position position="199"/>
    </location>
    <ligand>
        <name>[4Fe-4S] cluster</name>
        <dbReference type="ChEBI" id="CHEBI:49883"/>
    </ligand>
</feature>
<dbReference type="GO" id="GO:0140078">
    <property type="term" value="F:class I DNA-(apurinic or apyrimidinic site) endonuclease activity"/>
    <property type="evidence" value="ECO:0007669"/>
    <property type="project" value="UniProtKB-EC"/>
</dbReference>
<dbReference type="CDD" id="cd00056">
    <property type="entry name" value="ENDO3c"/>
    <property type="match status" value="1"/>
</dbReference>
<reference evidence="15" key="1">
    <citation type="submission" date="2018-09" db="EMBL/GenBank/DDBJ databases">
        <authorList>
            <person name="Livingstone P.G."/>
            <person name="Whitworth D.E."/>
        </authorList>
    </citation>
    <scope>NUCLEOTIDE SEQUENCE [LARGE SCALE GENOMIC DNA]</scope>
    <source>
        <strain evidence="15">CA040B</strain>
    </source>
</reference>
<evidence type="ECO:0000256" key="10">
    <source>
        <dbReference type="ARBA" id="ARBA00023239"/>
    </source>
</evidence>
<dbReference type="RefSeq" id="WP_120624649.1">
    <property type="nucleotide sequence ID" value="NZ_RAWG01000035.1"/>
</dbReference>
<dbReference type="NCBIfam" id="TIGR01083">
    <property type="entry name" value="nth"/>
    <property type="match status" value="1"/>
</dbReference>
<dbReference type="SMART" id="SM00478">
    <property type="entry name" value="ENDO3c"/>
    <property type="match status" value="1"/>
</dbReference>
<evidence type="ECO:0000256" key="3">
    <source>
        <dbReference type="ARBA" id="ARBA00022723"/>
    </source>
</evidence>
<dbReference type="GO" id="GO:0003677">
    <property type="term" value="F:DNA binding"/>
    <property type="evidence" value="ECO:0007669"/>
    <property type="project" value="UniProtKB-UniRule"/>
</dbReference>
<keyword evidence="6 12" id="KW-0408">Iron</keyword>
<accession>A0A3A8NPY6</accession>
<dbReference type="PIRSF" id="PIRSF001435">
    <property type="entry name" value="Nth"/>
    <property type="match status" value="1"/>
</dbReference>
<dbReference type="InterPro" id="IPR004035">
    <property type="entry name" value="Endouclease-III_FeS-bd_BS"/>
</dbReference>
<dbReference type="Gene3D" id="1.10.340.30">
    <property type="entry name" value="Hypothetical protein, domain 2"/>
    <property type="match status" value="1"/>
</dbReference>
<evidence type="ECO:0000313" key="14">
    <source>
        <dbReference type="EMBL" id="RKH45450.1"/>
    </source>
</evidence>
<evidence type="ECO:0000256" key="4">
    <source>
        <dbReference type="ARBA" id="ARBA00022763"/>
    </source>
</evidence>
<keyword evidence="4 12" id="KW-0227">DNA damage</keyword>
<keyword evidence="14" id="KW-0255">Endonuclease</keyword>
<dbReference type="InterPro" id="IPR003265">
    <property type="entry name" value="HhH-GPD_domain"/>
</dbReference>
<dbReference type="SMART" id="SM00525">
    <property type="entry name" value="FES"/>
    <property type="match status" value="1"/>
</dbReference>
<keyword evidence="8 12" id="KW-0238">DNA-binding</keyword>
<dbReference type="EC" id="4.2.99.18" evidence="12"/>
<dbReference type="Pfam" id="PF00730">
    <property type="entry name" value="HhH-GPD"/>
    <property type="match status" value="1"/>
</dbReference>
<evidence type="ECO:0000256" key="6">
    <source>
        <dbReference type="ARBA" id="ARBA00023004"/>
    </source>
</evidence>
<dbReference type="GO" id="GO:0051539">
    <property type="term" value="F:4 iron, 4 sulfur cluster binding"/>
    <property type="evidence" value="ECO:0007669"/>
    <property type="project" value="UniProtKB-UniRule"/>
</dbReference>
<comment type="function">
    <text evidence="12">DNA repair enzyme that has both DNA N-glycosylase activity and AP-lyase activity. The DNA N-glycosylase activity releases various damaged pyrimidines from DNA by cleaving the N-glycosidic bond, leaving an AP (apurinic/apyrimidinic) site. The AP-lyase activity cleaves the phosphodiester bond 3' to the AP site by a beta-elimination, leaving a 3'-terminal unsaturated sugar and a product with a terminal 5'-phosphate.</text>
</comment>
<evidence type="ECO:0000256" key="1">
    <source>
        <dbReference type="ARBA" id="ARBA00008343"/>
    </source>
</evidence>
<dbReference type="PANTHER" id="PTHR10359:SF18">
    <property type="entry name" value="ENDONUCLEASE III"/>
    <property type="match status" value="1"/>
</dbReference>
<feature type="binding site" evidence="12">
    <location>
        <position position="205"/>
    </location>
    <ligand>
        <name>[4Fe-4S] cluster</name>
        <dbReference type="ChEBI" id="CHEBI:49883"/>
    </ligand>
</feature>
<gene>
    <name evidence="12 14" type="primary">nth</name>
    <name evidence="14" type="ORF">D7X12_07900</name>
</gene>
<name>A0A3A8NPY6_9BACT</name>
<sequence>MKAASLIPVVLDRLREKYPDAKYELNWNTPFELLVATILAAQCTDERVNRVTAELWKKYDGPQALADADTAELEEDLKPTGFYKQKTKTVQAMSRALLDAFKGEVPPRMVDLVTLPGVARKTANVVLNTAFQQASGVIVDTHVARVSQRLGLSKQEKPEAIETDLMKLVPKDDWTFFGPAVVLHGRYTCVAKKPKCAECVLNDVCPKVGVAA</sequence>
<dbReference type="AlphaFoldDB" id="A0A3A8NPY6"/>
<keyword evidence="10 12" id="KW-0456">Lyase</keyword>
<evidence type="ECO:0000256" key="9">
    <source>
        <dbReference type="ARBA" id="ARBA00023204"/>
    </source>
</evidence>
<organism evidence="14 15">
    <name type="scientific">Corallococcus sicarius</name>
    <dbReference type="NCBI Taxonomy" id="2316726"/>
    <lineage>
        <taxon>Bacteria</taxon>
        <taxon>Pseudomonadati</taxon>
        <taxon>Myxococcota</taxon>
        <taxon>Myxococcia</taxon>
        <taxon>Myxococcales</taxon>
        <taxon>Cystobacterineae</taxon>
        <taxon>Myxococcaceae</taxon>
        <taxon>Corallococcus</taxon>
    </lineage>
</organism>
<evidence type="ECO:0000256" key="5">
    <source>
        <dbReference type="ARBA" id="ARBA00022801"/>
    </source>
</evidence>
<feature type="binding site" evidence="12">
    <location>
        <position position="196"/>
    </location>
    <ligand>
        <name>[4Fe-4S] cluster</name>
        <dbReference type="ChEBI" id="CHEBI:49883"/>
    </ligand>
</feature>
<dbReference type="InterPro" id="IPR005759">
    <property type="entry name" value="Nth"/>
</dbReference>
<keyword evidence="2 12" id="KW-0004">4Fe-4S</keyword>
<feature type="binding site" evidence="12">
    <location>
        <position position="189"/>
    </location>
    <ligand>
        <name>[4Fe-4S] cluster</name>
        <dbReference type="ChEBI" id="CHEBI:49883"/>
    </ligand>
</feature>
<dbReference type="GO" id="GO:0046872">
    <property type="term" value="F:metal ion binding"/>
    <property type="evidence" value="ECO:0007669"/>
    <property type="project" value="UniProtKB-KW"/>
</dbReference>
<dbReference type="SUPFAM" id="SSF48150">
    <property type="entry name" value="DNA-glycosylase"/>
    <property type="match status" value="1"/>
</dbReference>
<dbReference type="GO" id="GO:0006285">
    <property type="term" value="P:base-excision repair, AP site formation"/>
    <property type="evidence" value="ECO:0007669"/>
    <property type="project" value="TreeGrafter"/>
</dbReference>
<evidence type="ECO:0000256" key="2">
    <source>
        <dbReference type="ARBA" id="ARBA00022485"/>
    </source>
</evidence>
<keyword evidence="11 12" id="KW-0326">Glycosidase</keyword>
<keyword evidence="15" id="KW-1185">Reference proteome</keyword>
<dbReference type="HAMAP" id="MF_00942">
    <property type="entry name" value="Nth"/>
    <property type="match status" value="1"/>
</dbReference>
<dbReference type="GO" id="GO:0019104">
    <property type="term" value="F:DNA N-glycosylase activity"/>
    <property type="evidence" value="ECO:0007669"/>
    <property type="project" value="UniProtKB-UniRule"/>
</dbReference>
<dbReference type="FunFam" id="1.10.340.30:FF:000001">
    <property type="entry name" value="Endonuclease III"/>
    <property type="match status" value="1"/>
</dbReference>
<comment type="cofactor">
    <cofactor evidence="12">
        <name>[4Fe-4S] cluster</name>
        <dbReference type="ChEBI" id="CHEBI:49883"/>
    </cofactor>
    <text evidence="12">Binds 1 [4Fe-4S] cluster.</text>
</comment>
<proteinExistence type="inferred from homology"/>
<comment type="caution">
    <text evidence="14">The sequence shown here is derived from an EMBL/GenBank/DDBJ whole genome shotgun (WGS) entry which is preliminary data.</text>
</comment>
<protein>
    <recommendedName>
        <fullName evidence="12">Endonuclease III</fullName>
        <ecNumber evidence="12">4.2.99.18</ecNumber>
    </recommendedName>
    <alternativeName>
        <fullName evidence="12">DNA-(apurinic or apyrimidinic site) lyase</fullName>
    </alternativeName>
</protein>
<dbReference type="InterPro" id="IPR003651">
    <property type="entry name" value="Endonuclease3_FeS-loop_motif"/>
</dbReference>
<dbReference type="OrthoDB" id="9800977at2"/>
<comment type="catalytic activity">
    <reaction evidence="12">
        <text>2'-deoxyribonucleotide-(2'-deoxyribose 5'-phosphate)-2'-deoxyribonucleotide-DNA = a 3'-end 2'-deoxyribonucleotide-(2,3-dehydro-2,3-deoxyribose 5'-phosphate)-DNA + a 5'-end 5'-phospho-2'-deoxyribonucleoside-DNA + H(+)</text>
        <dbReference type="Rhea" id="RHEA:66592"/>
        <dbReference type="Rhea" id="RHEA-COMP:13180"/>
        <dbReference type="Rhea" id="RHEA-COMP:16897"/>
        <dbReference type="Rhea" id="RHEA-COMP:17067"/>
        <dbReference type="ChEBI" id="CHEBI:15378"/>
        <dbReference type="ChEBI" id="CHEBI:136412"/>
        <dbReference type="ChEBI" id="CHEBI:157695"/>
        <dbReference type="ChEBI" id="CHEBI:167181"/>
        <dbReference type="EC" id="4.2.99.18"/>
    </reaction>
</comment>
<dbReference type="InterPro" id="IPR011257">
    <property type="entry name" value="DNA_glycosylase"/>
</dbReference>